<dbReference type="Proteomes" id="UP000317371">
    <property type="component" value="Unassembled WGS sequence"/>
</dbReference>
<gene>
    <name evidence="2" type="ORF">FKZ61_17620</name>
</gene>
<feature type="transmembrane region" description="Helical" evidence="1">
    <location>
        <begin position="97"/>
        <end position="116"/>
    </location>
</feature>
<protein>
    <recommendedName>
        <fullName evidence="4">Spermidine synthase</fullName>
    </recommendedName>
</protein>
<evidence type="ECO:0000256" key="1">
    <source>
        <dbReference type="SAM" id="Phobius"/>
    </source>
</evidence>
<dbReference type="InterPro" id="IPR029063">
    <property type="entry name" value="SAM-dependent_MTases_sf"/>
</dbReference>
<comment type="caution">
    <text evidence="2">The sequence shown here is derived from an EMBL/GenBank/DDBJ whole genome shotgun (WGS) entry which is preliminary data.</text>
</comment>
<dbReference type="OrthoDB" id="127145at2"/>
<feature type="transmembrane region" description="Helical" evidence="1">
    <location>
        <begin position="122"/>
        <end position="146"/>
    </location>
</feature>
<accession>A0A540VBQ1</accession>
<reference evidence="2 3" key="1">
    <citation type="submission" date="2019-06" db="EMBL/GenBank/DDBJ databases">
        <title>Genome sequence of Litorilinea aerophila BAA-2444.</title>
        <authorList>
            <person name="Maclea K.S."/>
            <person name="Maurais E.G."/>
            <person name="Iannazzi L.C."/>
        </authorList>
    </citation>
    <scope>NUCLEOTIDE SEQUENCE [LARGE SCALE GENOMIC DNA]</scope>
    <source>
        <strain evidence="2 3">ATCC BAA-2444</strain>
    </source>
</reference>
<keyword evidence="3" id="KW-1185">Reference proteome</keyword>
<feature type="transmembrane region" description="Helical" evidence="1">
    <location>
        <begin position="649"/>
        <end position="669"/>
    </location>
</feature>
<organism evidence="2 3">
    <name type="scientific">Litorilinea aerophila</name>
    <dbReference type="NCBI Taxonomy" id="1204385"/>
    <lineage>
        <taxon>Bacteria</taxon>
        <taxon>Bacillati</taxon>
        <taxon>Chloroflexota</taxon>
        <taxon>Caldilineae</taxon>
        <taxon>Caldilineales</taxon>
        <taxon>Caldilineaceae</taxon>
        <taxon>Litorilinea</taxon>
    </lineage>
</organism>
<dbReference type="InParanoid" id="A0A540VBQ1"/>
<feature type="transmembrane region" description="Helical" evidence="1">
    <location>
        <begin position="587"/>
        <end position="606"/>
    </location>
</feature>
<feature type="transmembrane region" description="Helical" evidence="1">
    <location>
        <begin position="177"/>
        <end position="195"/>
    </location>
</feature>
<feature type="transmembrane region" description="Helical" evidence="1">
    <location>
        <begin position="32"/>
        <end position="51"/>
    </location>
</feature>
<dbReference type="EMBL" id="VIGC01000026">
    <property type="protein sequence ID" value="TQE94198.1"/>
    <property type="molecule type" value="Genomic_DNA"/>
</dbReference>
<dbReference type="SUPFAM" id="SSF53335">
    <property type="entry name" value="S-adenosyl-L-methionine-dependent methyltransferases"/>
    <property type="match status" value="1"/>
</dbReference>
<dbReference type="AlphaFoldDB" id="A0A540VBQ1"/>
<feature type="transmembrane region" description="Helical" evidence="1">
    <location>
        <begin position="716"/>
        <end position="738"/>
    </location>
</feature>
<feature type="transmembrane region" description="Helical" evidence="1">
    <location>
        <begin position="618"/>
        <end position="637"/>
    </location>
</feature>
<feature type="transmembrane region" description="Helical" evidence="1">
    <location>
        <begin position="557"/>
        <end position="575"/>
    </location>
</feature>
<feature type="transmembrane region" description="Helical" evidence="1">
    <location>
        <begin position="207"/>
        <end position="228"/>
    </location>
</feature>
<keyword evidence="1" id="KW-0472">Membrane</keyword>
<proteinExistence type="predicted"/>
<dbReference type="Gene3D" id="3.40.50.150">
    <property type="entry name" value="Vaccinia Virus protein VP39"/>
    <property type="match status" value="1"/>
</dbReference>
<feature type="transmembrane region" description="Helical" evidence="1">
    <location>
        <begin position="153"/>
        <end position="171"/>
    </location>
</feature>
<keyword evidence="1" id="KW-1133">Transmembrane helix</keyword>
<feature type="transmembrane region" description="Helical" evidence="1">
    <location>
        <begin position="681"/>
        <end position="704"/>
    </location>
</feature>
<dbReference type="RefSeq" id="WP_141611476.1">
    <property type="nucleotide sequence ID" value="NZ_VIGC02000026.1"/>
</dbReference>
<evidence type="ECO:0000313" key="3">
    <source>
        <dbReference type="Proteomes" id="UP000317371"/>
    </source>
</evidence>
<keyword evidence="1" id="KW-0812">Transmembrane</keyword>
<evidence type="ECO:0008006" key="4">
    <source>
        <dbReference type="Google" id="ProtNLM"/>
    </source>
</evidence>
<feature type="transmembrane region" description="Helical" evidence="1">
    <location>
        <begin position="744"/>
        <end position="764"/>
    </location>
</feature>
<feature type="transmembrane region" description="Helical" evidence="1">
    <location>
        <begin position="63"/>
        <end position="85"/>
    </location>
</feature>
<evidence type="ECO:0000313" key="2">
    <source>
        <dbReference type="EMBL" id="TQE94198.1"/>
    </source>
</evidence>
<sequence>MDDGQMAAASDALPPRSVDGLRTRPRVAASPGVLVALGLFSSGGILLELALTRLLSTLYYPPYVFGVLSLAVLGIGLGAAGVAWRPAWGRLRHVPRYMALAGLSALGVVALSVWTAGLSLGFVLVGLVALPYIWMGLALASLFAAASEASPRLYLADLAGAGLGALLLVPTLNALGALNGALLAAGVLTAAAWWMAGGLPGGHGVRLATAGLATALLLVGSNLAMGWLRPDMASLGSGKPIVEGLAGGGRIVATVWDAFARTDLVAPGDGGPYRLYLDGAAPSVMPPAKDNDYLWSDIGLFPFATEQPERVFIIGPGGGLDIWFGLQSQAREMVAVEVNPASVTLVNRFAAYNGDLYRRPSVRVLVDEGRSVLRREATRYDLIFLSQVVTLAAERTGYALVENSTYTLEAFTDYLAHLEPDGQLAIKLYDELTLSRALITAVAALEQEGLTERQALGHIAVFLDPDGEPPIPLLLVRRSPFTRQQLSALTAVARQVGFLPLYLPQIYAEAPLLQVEAGVVTFDQLVAAAESDISPTTDDRPFFYQFERGVPRGLRPLLWILGFVLAVGAVGVGVIQRRVRPRAARWLPGYFAAVGLGFMALEVALIQQTRLFLGHPTLAVTAVLGVLLMGGGLGSGLAGRWWRGDSLPVLPVLGVAVAGLAWLLGWPWLSRTFFQADLGVRLGVVVMALLPLALLMGMPFPLGLRVAGRLGRSQVALAWAVNGVLTVVASVGGVALALRTGFTGVLWAALVAYLLAAATAWYTARVTRGTSCPTAKQGGA</sequence>
<name>A0A540VBQ1_9CHLR</name>